<evidence type="ECO:0000256" key="2">
    <source>
        <dbReference type="ARBA" id="ARBA00023239"/>
    </source>
</evidence>
<reference evidence="3" key="1">
    <citation type="submission" date="2020-01" db="EMBL/GenBank/DDBJ databases">
        <authorList>
            <person name="Meier V. D."/>
            <person name="Meier V D."/>
        </authorList>
    </citation>
    <scope>NUCLEOTIDE SEQUENCE</scope>
    <source>
        <strain evidence="3">HLG_WM_MAG_08</strain>
    </source>
</reference>
<protein>
    <submittedName>
        <fullName evidence="3">Cobalamin biosynthesis CbiX protein</fullName>
    </submittedName>
</protein>
<evidence type="ECO:0000313" key="3">
    <source>
        <dbReference type="EMBL" id="CAA6826543.1"/>
    </source>
</evidence>
<name>A0A6S6UCH2_9GAMM</name>
<dbReference type="Gene3D" id="3.40.50.1400">
    <property type="match status" value="1"/>
</dbReference>
<dbReference type="PANTHER" id="PTHR33542">
    <property type="entry name" value="SIROHYDROCHLORIN FERROCHELATASE, CHLOROPLASTIC"/>
    <property type="match status" value="1"/>
</dbReference>
<dbReference type="Pfam" id="PF01903">
    <property type="entry name" value="CbiX"/>
    <property type="match status" value="1"/>
</dbReference>
<keyword evidence="1" id="KW-0479">Metal-binding</keyword>
<dbReference type="GO" id="GO:0046872">
    <property type="term" value="F:metal ion binding"/>
    <property type="evidence" value="ECO:0007669"/>
    <property type="project" value="UniProtKB-KW"/>
</dbReference>
<dbReference type="PANTHER" id="PTHR33542:SF3">
    <property type="entry name" value="SIROHYDROCHLORIN FERROCHELATASE, CHLOROPLASTIC"/>
    <property type="match status" value="1"/>
</dbReference>
<organism evidence="3">
    <name type="scientific">uncultured Thiotrichaceae bacterium</name>
    <dbReference type="NCBI Taxonomy" id="298394"/>
    <lineage>
        <taxon>Bacteria</taxon>
        <taxon>Pseudomonadati</taxon>
        <taxon>Pseudomonadota</taxon>
        <taxon>Gammaproteobacteria</taxon>
        <taxon>Thiotrichales</taxon>
        <taxon>Thiotrichaceae</taxon>
        <taxon>environmental samples</taxon>
    </lineage>
</organism>
<dbReference type="InterPro" id="IPR002762">
    <property type="entry name" value="CbiX-like"/>
</dbReference>
<evidence type="ECO:0000256" key="1">
    <source>
        <dbReference type="ARBA" id="ARBA00022723"/>
    </source>
</evidence>
<dbReference type="EMBL" id="CACVAV010000425">
    <property type="protein sequence ID" value="CAA6826543.1"/>
    <property type="molecule type" value="Genomic_DNA"/>
</dbReference>
<dbReference type="GO" id="GO:0016829">
    <property type="term" value="F:lyase activity"/>
    <property type="evidence" value="ECO:0007669"/>
    <property type="project" value="UniProtKB-KW"/>
</dbReference>
<dbReference type="AlphaFoldDB" id="A0A6S6UCH2"/>
<keyword evidence="2" id="KW-0456">Lyase</keyword>
<dbReference type="SUPFAM" id="SSF53800">
    <property type="entry name" value="Chelatase"/>
    <property type="match status" value="1"/>
</dbReference>
<dbReference type="CDD" id="cd03416">
    <property type="entry name" value="CbiX_SirB_N"/>
    <property type="match status" value="1"/>
</dbReference>
<gene>
    <name evidence="3" type="ORF">HELGO_WM64812</name>
</gene>
<sequence length="143" mass="15253">MNSNKSLLIVAHGSRRQLSNEAVAQITAQVAEQAGNAFHTVECAFLELAEPSIESGIDRSVAAGAEEVIVMPYFLSPGRHVAEDVPEIVAKKQQEYPDVSIRLGTYLGAAPSMAGLILDTVNAGYCLCGKRQDECVHPVCLQG</sequence>
<dbReference type="InterPro" id="IPR050963">
    <property type="entry name" value="Sirohydro_Cobaltochel/CbiX"/>
</dbReference>
<accession>A0A6S6UCH2</accession>
<proteinExistence type="predicted"/>